<dbReference type="Proteomes" id="UP000697710">
    <property type="component" value="Unassembled WGS sequence"/>
</dbReference>
<reference evidence="2" key="2">
    <citation type="journal article" date="2021" name="Microbiome">
        <title>Successional dynamics and alternative stable states in a saline activated sludge microbial community over 9 years.</title>
        <authorList>
            <person name="Wang Y."/>
            <person name="Ye J."/>
            <person name="Ju F."/>
            <person name="Liu L."/>
            <person name="Boyd J.A."/>
            <person name="Deng Y."/>
            <person name="Parks D.H."/>
            <person name="Jiang X."/>
            <person name="Yin X."/>
            <person name="Woodcroft B.J."/>
            <person name="Tyson G.W."/>
            <person name="Hugenholtz P."/>
            <person name="Polz M.F."/>
            <person name="Zhang T."/>
        </authorList>
    </citation>
    <scope>NUCLEOTIDE SEQUENCE</scope>
    <source>
        <strain evidence="2">HKST-UBA01</strain>
    </source>
</reference>
<keyword evidence="1" id="KW-0472">Membrane</keyword>
<protein>
    <submittedName>
        <fullName evidence="2">Uncharacterized protein</fullName>
    </submittedName>
</protein>
<feature type="transmembrane region" description="Helical" evidence="1">
    <location>
        <begin position="6"/>
        <end position="27"/>
    </location>
</feature>
<keyword evidence="1" id="KW-1133">Transmembrane helix</keyword>
<evidence type="ECO:0000313" key="2">
    <source>
        <dbReference type="EMBL" id="MCA9726402.1"/>
    </source>
</evidence>
<evidence type="ECO:0000256" key="1">
    <source>
        <dbReference type="SAM" id="Phobius"/>
    </source>
</evidence>
<dbReference type="AlphaFoldDB" id="A0A956RNJ1"/>
<organism evidence="2 3">
    <name type="scientific">Eiseniibacteriota bacterium</name>
    <dbReference type="NCBI Taxonomy" id="2212470"/>
    <lineage>
        <taxon>Bacteria</taxon>
        <taxon>Candidatus Eiseniibacteriota</taxon>
    </lineage>
</organism>
<keyword evidence="1" id="KW-0812">Transmembrane</keyword>
<gene>
    <name evidence="2" type="ORF">KC729_01885</name>
</gene>
<sequence>MRSTRWFIASMASGILVIAMLAMSGVIRGSRSAVVIEWGMAPEILEGCEVEIDGEVAGTLRHVGAASRTGFEVKDGTHTIAILHPEYDCEPRSVTTGGALNQQVMLVADVGSETLADGSTELYICFPH</sequence>
<proteinExistence type="predicted"/>
<comment type="caution">
    <text evidence="2">The sequence shown here is derived from an EMBL/GenBank/DDBJ whole genome shotgun (WGS) entry which is preliminary data.</text>
</comment>
<name>A0A956RNJ1_UNCEI</name>
<reference evidence="2" key="1">
    <citation type="submission" date="2020-04" db="EMBL/GenBank/DDBJ databases">
        <authorList>
            <person name="Zhang T."/>
        </authorList>
    </citation>
    <scope>NUCLEOTIDE SEQUENCE</scope>
    <source>
        <strain evidence="2">HKST-UBA01</strain>
    </source>
</reference>
<accession>A0A956RNJ1</accession>
<evidence type="ECO:0000313" key="3">
    <source>
        <dbReference type="Proteomes" id="UP000697710"/>
    </source>
</evidence>
<dbReference type="EMBL" id="JAGQHR010000027">
    <property type="protein sequence ID" value="MCA9726402.1"/>
    <property type="molecule type" value="Genomic_DNA"/>
</dbReference>